<dbReference type="KEGG" id="nfr:ERS450000_05846"/>
<name>A0A0H5PNR1_NOCFR</name>
<keyword evidence="1" id="KW-0614">Plasmid</keyword>
<geneLocation type="plasmid" evidence="1">
    <name>2</name>
</geneLocation>
<dbReference type="AlphaFoldDB" id="A0A0H5PNR1"/>
<dbReference type="RefSeq" id="WP_139337628.1">
    <property type="nucleotide sequence ID" value="NZ_CP031418.1"/>
</dbReference>
<evidence type="ECO:0000313" key="2">
    <source>
        <dbReference type="Proteomes" id="UP000057820"/>
    </source>
</evidence>
<protein>
    <submittedName>
        <fullName evidence="1">Uncharacterized protein</fullName>
    </submittedName>
</protein>
<organism evidence="1 2">
    <name type="scientific">Nocardia farcinica</name>
    <dbReference type="NCBI Taxonomy" id="37329"/>
    <lineage>
        <taxon>Bacteria</taxon>
        <taxon>Bacillati</taxon>
        <taxon>Actinomycetota</taxon>
        <taxon>Actinomycetes</taxon>
        <taxon>Mycobacteriales</taxon>
        <taxon>Nocardiaceae</taxon>
        <taxon>Nocardia</taxon>
    </lineage>
</organism>
<reference evidence="2" key="1">
    <citation type="submission" date="2015-03" db="EMBL/GenBank/DDBJ databases">
        <authorList>
            <consortium name="Pathogen Informatics"/>
        </authorList>
    </citation>
    <scope>NUCLEOTIDE SEQUENCE [LARGE SCALE GENOMIC DNA]</scope>
    <source>
        <strain evidence="2">NCTC11134</strain>
        <plasmid evidence="2">2</plasmid>
    </source>
</reference>
<proteinExistence type="predicted"/>
<sequence length="121" mass="13356">MTSDATDTASTDPTPSGPVRYSLTIVISHETDEVVTITVNGLTAPRIGERLYFEVPQLPLSVKVVDVAHWFYAPANDPDHRETVVTAVPHDVDMPVARKLLDNEVLEQWCTYLPSVGPSRK</sequence>
<accession>A0A0H5PNR1</accession>
<dbReference type="EMBL" id="LN868939">
    <property type="protein sequence ID" value="CRY84076.1"/>
    <property type="molecule type" value="Genomic_DNA"/>
</dbReference>
<gene>
    <name evidence="1" type="ORF">ERS450000_05846</name>
</gene>
<evidence type="ECO:0000313" key="1">
    <source>
        <dbReference type="EMBL" id="CRY84076.1"/>
    </source>
</evidence>
<dbReference type="Proteomes" id="UP000057820">
    <property type="component" value="Plasmid 2"/>
</dbReference>